<name>A0AAD7DY64_9AGAR</name>
<feature type="non-terminal residue" evidence="2">
    <location>
        <position position="1"/>
    </location>
</feature>
<dbReference type="AlphaFoldDB" id="A0AAD7DY64"/>
<organism evidence="2 3">
    <name type="scientific">Mycena metata</name>
    <dbReference type="NCBI Taxonomy" id="1033252"/>
    <lineage>
        <taxon>Eukaryota</taxon>
        <taxon>Fungi</taxon>
        <taxon>Dikarya</taxon>
        <taxon>Basidiomycota</taxon>
        <taxon>Agaricomycotina</taxon>
        <taxon>Agaricomycetes</taxon>
        <taxon>Agaricomycetidae</taxon>
        <taxon>Agaricales</taxon>
        <taxon>Marasmiineae</taxon>
        <taxon>Mycenaceae</taxon>
        <taxon>Mycena</taxon>
    </lineage>
</organism>
<feature type="region of interest" description="Disordered" evidence="1">
    <location>
        <begin position="14"/>
        <end position="33"/>
    </location>
</feature>
<dbReference type="EMBL" id="JARKIB010000526">
    <property type="protein sequence ID" value="KAJ7701678.1"/>
    <property type="molecule type" value="Genomic_DNA"/>
</dbReference>
<feature type="non-terminal residue" evidence="2">
    <location>
        <position position="115"/>
    </location>
</feature>
<evidence type="ECO:0000313" key="3">
    <source>
        <dbReference type="Proteomes" id="UP001215598"/>
    </source>
</evidence>
<evidence type="ECO:0000256" key="1">
    <source>
        <dbReference type="SAM" id="MobiDB-lite"/>
    </source>
</evidence>
<accession>A0AAD7DY64</accession>
<keyword evidence="3" id="KW-1185">Reference proteome</keyword>
<dbReference type="Gene3D" id="3.60.10.10">
    <property type="entry name" value="Endonuclease/exonuclease/phosphatase"/>
    <property type="match status" value="1"/>
</dbReference>
<sequence length="115" mass="12698">AGKFKILLKGDLNARTSSNTPSANDPVRISKDDKPMSGRGRFLFRLCNDYDLVFISGAQCFGPSSGEFTSFQGSHRTVIDYAICSRSLLPQIRSFKVEPQIKGFDHAALVLEIEV</sequence>
<gene>
    <name evidence="2" type="ORF">B0H16DRAFT_1235348</name>
</gene>
<dbReference type="SUPFAM" id="SSF56219">
    <property type="entry name" value="DNase I-like"/>
    <property type="match status" value="1"/>
</dbReference>
<dbReference type="InterPro" id="IPR036691">
    <property type="entry name" value="Endo/exonu/phosph_ase_sf"/>
</dbReference>
<feature type="compositionally biased region" description="Polar residues" evidence="1">
    <location>
        <begin position="14"/>
        <end position="23"/>
    </location>
</feature>
<proteinExistence type="predicted"/>
<evidence type="ECO:0008006" key="4">
    <source>
        <dbReference type="Google" id="ProtNLM"/>
    </source>
</evidence>
<reference evidence="2" key="1">
    <citation type="submission" date="2023-03" db="EMBL/GenBank/DDBJ databases">
        <title>Massive genome expansion in bonnet fungi (Mycena s.s.) driven by repeated elements and novel gene families across ecological guilds.</title>
        <authorList>
            <consortium name="Lawrence Berkeley National Laboratory"/>
            <person name="Harder C.B."/>
            <person name="Miyauchi S."/>
            <person name="Viragh M."/>
            <person name="Kuo A."/>
            <person name="Thoen E."/>
            <person name="Andreopoulos B."/>
            <person name="Lu D."/>
            <person name="Skrede I."/>
            <person name="Drula E."/>
            <person name="Henrissat B."/>
            <person name="Morin E."/>
            <person name="Kohler A."/>
            <person name="Barry K."/>
            <person name="LaButti K."/>
            <person name="Morin E."/>
            <person name="Salamov A."/>
            <person name="Lipzen A."/>
            <person name="Mereny Z."/>
            <person name="Hegedus B."/>
            <person name="Baldrian P."/>
            <person name="Stursova M."/>
            <person name="Weitz H."/>
            <person name="Taylor A."/>
            <person name="Grigoriev I.V."/>
            <person name="Nagy L.G."/>
            <person name="Martin F."/>
            <person name="Kauserud H."/>
        </authorList>
    </citation>
    <scope>NUCLEOTIDE SEQUENCE</scope>
    <source>
        <strain evidence="2">CBHHK182m</strain>
    </source>
</reference>
<comment type="caution">
    <text evidence="2">The sequence shown here is derived from an EMBL/GenBank/DDBJ whole genome shotgun (WGS) entry which is preliminary data.</text>
</comment>
<protein>
    <recommendedName>
        <fullName evidence="4">Endonuclease/exonuclease/phosphatase domain-containing protein</fullName>
    </recommendedName>
</protein>
<evidence type="ECO:0000313" key="2">
    <source>
        <dbReference type="EMBL" id="KAJ7701678.1"/>
    </source>
</evidence>
<dbReference type="Proteomes" id="UP001215598">
    <property type="component" value="Unassembled WGS sequence"/>
</dbReference>